<sequence>MIFNEISFHDSKILKVIENLDGQIIDFFIDFPTDWENNIFEQKILRFENVTFYSLEEIPFVGLPTILDIINLEQTSHDYSALQDNFFVIRNKVKIETNSGSRIVEFSDCRML</sequence>
<reference evidence="2" key="1">
    <citation type="submission" date="2016-11" db="EMBL/GenBank/DDBJ databases">
        <authorList>
            <person name="Varghese N."/>
            <person name="Submissions S."/>
        </authorList>
    </citation>
    <scope>NUCLEOTIDE SEQUENCE [LARGE SCALE GENOMIC DNA]</scope>
    <source>
        <strain evidence="2">DSM 27623</strain>
    </source>
</reference>
<evidence type="ECO:0000313" key="2">
    <source>
        <dbReference type="Proteomes" id="UP000185207"/>
    </source>
</evidence>
<gene>
    <name evidence="1" type="ORF">SAMN05444409_1681</name>
</gene>
<keyword evidence="2" id="KW-1185">Reference proteome</keyword>
<name>A0A1N6G6X5_9FLAO</name>
<evidence type="ECO:0000313" key="1">
    <source>
        <dbReference type="EMBL" id="SIO03162.1"/>
    </source>
</evidence>
<dbReference type="RefSeq" id="WP_074234606.1">
    <property type="nucleotide sequence ID" value="NZ_FSRK01000001.1"/>
</dbReference>
<protein>
    <submittedName>
        <fullName evidence="1">Uncharacterized protein</fullName>
    </submittedName>
</protein>
<accession>A0A1N6G6X5</accession>
<organism evidence="1 2">
    <name type="scientific">Epilithonimonas zeae</name>
    <dbReference type="NCBI Taxonomy" id="1416779"/>
    <lineage>
        <taxon>Bacteria</taxon>
        <taxon>Pseudomonadati</taxon>
        <taxon>Bacteroidota</taxon>
        <taxon>Flavobacteriia</taxon>
        <taxon>Flavobacteriales</taxon>
        <taxon>Weeksellaceae</taxon>
        <taxon>Chryseobacterium group</taxon>
        <taxon>Epilithonimonas</taxon>
    </lineage>
</organism>
<dbReference type="OrthoDB" id="710347at2"/>
<dbReference type="STRING" id="1416779.SAMN05444409_1681"/>
<dbReference type="EMBL" id="FSRK01000001">
    <property type="protein sequence ID" value="SIO03162.1"/>
    <property type="molecule type" value="Genomic_DNA"/>
</dbReference>
<dbReference type="AlphaFoldDB" id="A0A1N6G6X5"/>
<proteinExistence type="predicted"/>
<dbReference type="Proteomes" id="UP000185207">
    <property type="component" value="Unassembled WGS sequence"/>
</dbReference>